<gene>
    <name evidence="2" type="ORF">S01H1_21861</name>
</gene>
<comment type="caution">
    <text evidence="2">The sequence shown here is derived from an EMBL/GenBank/DDBJ whole genome shotgun (WGS) entry which is preliminary data.</text>
</comment>
<feature type="non-terminal residue" evidence="2">
    <location>
        <position position="231"/>
    </location>
</feature>
<proteinExistence type="predicted"/>
<name>X0UFF7_9ZZZZ</name>
<reference evidence="2" key="1">
    <citation type="journal article" date="2014" name="Front. Microbiol.">
        <title>High frequency of phylogenetically diverse reductive dehalogenase-homologous genes in deep subseafloor sedimentary metagenomes.</title>
        <authorList>
            <person name="Kawai M."/>
            <person name="Futagami T."/>
            <person name="Toyoda A."/>
            <person name="Takaki Y."/>
            <person name="Nishi S."/>
            <person name="Hori S."/>
            <person name="Arai W."/>
            <person name="Tsubouchi T."/>
            <person name="Morono Y."/>
            <person name="Uchiyama I."/>
            <person name="Ito T."/>
            <person name="Fujiyama A."/>
            <person name="Inagaki F."/>
            <person name="Takami H."/>
        </authorList>
    </citation>
    <scope>NUCLEOTIDE SEQUENCE</scope>
    <source>
        <strain evidence="2">Expedition CK06-06</strain>
    </source>
</reference>
<evidence type="ECO:0000256" key="1">
    <source>
        <dbReference type="SAM" id="Coils"/>
    </source>
</evidence>
<dbReference type="SMART" id="SM01325">
    <property type="entry name" value="DUF3160"/>
    <property type="match status" value="1"/>
</dbReference>
<dbReference type="Pfam" id="PF11369">
    <property type="entry name" value="DUF3160"/>
    <property type="match status" value="1"/>
</dbReference>
<dbReference type="EMBL" id="BARS01012206">
    <property type="protein sequence ID" value="GAF98031.1"/>
    <property type="molecule type" value="Genomic_DNA"/>
</dbReference>
<feature type="non-terminal residue" evidence="2">
    <location>
        <position position="1"/>
    </location>
</feature>
<sequence>FPRGLDICAVLGSKRALEILEVEGDTEYTEYYNQLDNLKEEFSLKTVEEWKQNLYWRWLYALLPLLEENKNVDLPCFIQSPAWVDKELQTVLGSWTELRHDTILYAKQSYTMAGKGMPPEPKLTYGYVEPYPEVYARLEEMMRDLRNNLIALDLAIEGIAEKIEEFEELLDKLKIISEKEINNITLSNEEYEFIWNVGSKLVFLKEFPSQILEKITSDTDEKMEIVADVHT</sequence>
<keyword evidence="1" id="KW-0175">Coiled coil</keyword>
<dbReference type="AlphaFoldDB" id="X0UFF7"/>
<feature type="coiled-coil region" evidence="1">
    <location>
        <begin position="135"/>
        <end position="183"/>
    </location>
</feature>
<organism evidence="2">
    <name type="scientific">marine sediment metagenome</name>
    <dbReference type="NCBI Taxonomy" id="412755"/>
    <lineage>
        <taxon>unclassified sequences</taxon>
        <taxon>metagenomes</taxon>
        <taxon>ecological metagenomes</taxon>
    </lineage>
</organism>
<dbReference type="InterPro" id="IPR022601">
    <property type="entry name" value="DUF3160"/>
</dbReference>
<evidence type="ECO:0000313" key="2">
    <source>
        <dbReference type="EMBL" id="GAF98031.1"/>
    </source>
</evidence>
<protein>
    <submittedName>
        <fullName evidence="2">Uncharacterized protein</fullName>
    </submittedName>
</protein>
<accession>X0UFF7</accession>